<dbReference type="InterPro" id="IPR059179">
    <property type="entry name" value="MLKL-like_MCAfunc"/>
</dbReference>
<sequence length="362" mass="39971">MPSTPTANRIRLNNIATCLTASAITLDILASSFKAPFLLAFSNTTQSLVKSTETIKQNKSHCAELLEQMYQVLNAIIMAYVKSDTGGELPPHMLKHIGTVIETFHQIHTFVESQQKGSKVRKFFRQGELNALLKDCKARLEQAFEIFEIHGVNLMMDVVKMKQDAEQQQKDILDMVTRLSDTTSSDGVSMISRPYSGSHNSSNSISMLPSEPKIFHGRESELSDILKLFSGKAPRIAILGTGGIGKTSLARAVLHHAEISAKYTQHRYFVACDSAANKIELAALIGAHLGLKPEKDLTQPVVQSFITGLPSFLILDNLETVWEPVESRNNIEEFLSLLTDVEHLALIRGQPKYTGLGHSSNL</sequence>
<dbReference type="InterPro" id="IPR049052">
    <property type="entry name" value="nSTAND1"/>
</dbReference>
<dbReference type="SUPFAM" id="SSF52540">
    <property type="entry name" value="P-loop containing nucleoside triphosphate hydrolases"/>
    <property type="match status" value="1"/>
</dbReference>
<dbReference type="Proteomes" id="UP000620124">
    <property type="component" value="Unassembled WGS sequence"/>
</dbReference>
<protein>
    <recommendedName>
        <fullName evidence="1">Novel STAND NTPase 1 domain-containing protein</fullName>
    </recommendedName>
</protein>
<proteinExistence type="predicted"/>
<dbReference type="Gene3D" id="3.40.50.300">
    <property type="entry name" value="P-loop containing nucleotide triphosphate hydrolases"/>
    <property type="match status" value="1"/>
</dbReference>
<dbReference type="Gene3D" id="1.20.930.20">
    <property type="entry name" value="Adaptor protein Cbl, N-terminal domain"/>
    <property type="match status" value="1"/>
</dbReference>
<name>A0A8H7CPQ5_9AGAR</name>
<dbReference type="AlphaFoldDB" id="A0A8H7CPQ5"/>
<feature type="domain" description="Novel STAND NTPase 1" evidence="1">
    <location>
        <begin position="211"/>
        <end position="342"/>
    </location>
</feature>
<dbReference type="InterPro" id="IPR027417">
    <property type="entry name" value="P-loop_NTPase"/>
</dbReference>
<evidence type="ECO:0000259" key="1">
    <source>
        <dbReference type="Pfam" id="PF20703"/>
    </source>
</evidence>
<reference evidence="2" key="1">
    <citation type="submission" date="2020-05" db="EMBL/GenBank/DDBJ databases">
        <title>Mycena genomes resolve the evolution of fungal bioluminescence.</title>
        <authorList>
            <person name="Tsai I.J."/>
        </authorList>
    </citation>
    <scope>NUCLEOTIDE SEQUENCE</scope>
    <source>
        <strain evidence="2">CCC161011</strain>
    </source>
</reference>
<dbReference type="InterPro" id="IPR036537">
    <property type="entry name" value="Adaptor_Cbl_N_dom_sf"/>
</dbReference>
<gene>
    <name evidence="2" type="ORF">MVEN_01578300</name>
</gene>
<dbReference type="Pfam" id="PF20703">
    <property type="entry name" value="nSTAND1"/>
    <property type="match status" value="1"/>
</dbReference>
<organism evidence="2 3">
    <name type="scientific">Mycena venus</name>
    <dbReference type="NCBI Taxonomy" id="2733690"/>
    <lineage>
        <taxon>Eukaryota</taxon>
        <taxon>Fungi</taxon>
        <taxon>Dikarya</taxon>
        <taxon>Basidiomycota</taxon>
        <taxon>Agaricomycotina</taxon>
        <taxon>Agaricomycetes</taxon>
        <taxon>Agaricomycetidae</taxon>
        <taxon>Agaricales</taxon>
        <taxon>Marasmiineae</taxon>
        <taxon>Mycenaceae</taxon>
        <taxon>Mycena</taxon>
    </lineage>
</organism>
<keyword evidence="3" id="KW-1185">Reference proteome</keyword>
<accession>A0A8H7CPQ5</accession>
<evidence type="ECO:0000313" key="2">
    <source>
        <dbReference type="EMBL" id="KAF7345595.1"/>
    </source>
</evidence>
<comment type="caution">
    <text evidence="2">The sequence shown here is derived from an EMBL/GenBank/DDBJ whole genome shotgun (WGS) entry which is preliminary data.</text>
</comment>
<dbReference type="GO" id="GO:0007166">
    <property type="term" value="P:cell surface receptor signaling pathway"/>
    <property type="evidence" value="ECO:0007669"/>
    <property type="project" value="InterPro"/>
</dbReference>
<evidence type="ECO:0000313" key="3">
    <source>
        <dbReference type="Proteomes" id="UP000620124"/>
    </source>
</evidence>
<dbReference type="CDD" id="cd21037">
    <property type="entry name" value="MLKL_NTD"/>
    <property type="match status" value="1"/>
</dbReference>
<dbReference type="EMBL" id="JACAZI010000013">
    <property type="protein sequence ID" value="KAF7345595.1"/>
    <property type="molecule type" value="Genomic_DNA"/>
</dbReference>
<dbReference type="OrthoDB" id="3033826at2759"/>